<dbReference type="AlphaFoldDB" id="A0A8G1ECD4"/>
<proteinExistence type="predicted"/>
<name>A0A8G1ECD4_9RHOB</name>
<keyword evidence="3" id="KW-1185">Reference proteome</keyword>
<organism evidence="2 3">
    <name type="scientific">Neotabrizicola shimadae</name>
    <dbReference type="NCBI Taxonomy" id="2807096"/>
    <lineage>
        <taxon>Bacteria</taxon>
        <taxon>Pseudomonadati</taxon>
        <taxon>Pseudomonadota</taxon>
        <taxon>Alphaproteobacteria</taxon>
        <taxon>Rhodobacterales</taxon>
        <taxon>Paracoccaceae</taxon>
        <taxon>Neotabrizicola</taxon>
    </lineage>
</organism>
<dbReference type="Proteomes" id="UP000826300">
    <property type="component" value="Chromosome"/>
</dbReference>
<reference evidence="2" key="1">
    <citation type="submission" date="2021-02" db="EMBL/GenBank/DDBJ databases">
        <title>Rhodobacter shimadae sp. nov., an aerobic anoxygenic phototrophic bacterium isolated from a hot spring.</title>
        <authorList>
            <person name="Muramatsu S."/>
            <person name="Haruta S."/>
            <person name="Hirose S."/>
            <person name="Hanada S."/>
        </authorList>
    </citation>
    <scope>NUCLEOTIDE SEQUENCE</scope>
    <source>
        <strain evidence="2">N10</strain>
    </source>
</reference>
<sequence>MSALRAPKSQPQPTAPSVEVPGLSYYAPEPANRPAPPASPLTALEQMYGYWSAEG</sequence>
<evidence type="ECO:0000256" key="1">
    <source>
        <dbReference type="SAM" id="MobiDB-lite"/>
    </source>
</evidence>
<dbReference type="RefSeq" id="WP_220662758.1">
    <property type="nucleotide sequence ID" value="NZ_CP069370.1"/>
</dbReference>
<evidence type="ECO:0000313" key="2">
    <source>
        <dbReference type="EMBL" id="QYZ70540.1"/>
    </source>
</evidence>
<accession>A0A8G1ECD4</accession>
<dbReference type="EMBL" id="CP069370">
    <property type="protein sequence ID" value="QYZ70540.1"/>
    <property type="molecule type" value="Genomic_DNA"/>
</dbReference>
<gene>
    <name evidence="2" type="ORF">JO391_03190</name>
</gene>
<feature type="region of interest" description="Disordered" evidence="1">
    <location>
        <begin position="1"/>
        <end position="40"/>
    </location>
</feature>
<dbReference type="KEGG" id="nsm:JO391_03190"/>
<evidence type="ECO:0000313" key="3">
    <source>
        <dbReference type="Proteomes" id="UP000826300"/>
    </source>
</evidence>
<protein>
    <submittedName>
        <fullName evidence="2">Uncharacterized protein</fullName>
    </submittedName>
</protein>